<organism evidence="3 4">
    <name type="scientific">Robbsia betulipollinis</name>
    <dbReference type="NCBI Taxonomy" id="2981849"/>
    <lineage>
        <taxon>Bacteria</taxon>
        <taxon>Pseudomonadati</taxon>
        <taxon>Pseudomonadota</taxon>
        <taxon>Betaproteobacteria</taxon>
        <taxon>Burkholderiales</taxon>
        <taxon>Burkholderiaceae</taxon>
        <taxon>Robbsia</taxon>
    </lineage>
</organism>
<comment type="caution">
    <text evidence="3">The sequence shown here is derived from an EMBL/GenBank/DDBJ whole genome shotgun (WGS) entry which is preliminary data.</text>
</comment>
<feature type="domain" description="Flagellar motor switch protein FliN-like C-terminal" evidence="2">
    <location>
        <begin position="13"/>
        <end position="78"/>
    </location>
</feature>
<reference evidence="3" key="1">
    <citation type="submission" date="2022-11" db="EMBL/GenBank/DDBJ databases">
        <title>Robbsia betulipollinis sp. nov., isolated from pollen of birch (Betula pendula).</title>
        <authorList>
            <person name="Shi H."/>
            <person name="Ambika Manirajan B."/>
            <person name="Ratering S."/>
            <person name="Geissler-Plaum R."/>
            <person name="Schnell S."/>
        </authorList>
    </citation>
    <scope>NUCLEOTIDE SEQUENCE</scope>
    <source>
        <strain evidence="3">Bb-Pol-6</strain>
    </source>
</reference>
<dbReference type="Gene3D" id="2.30.330.10">
    <property type="entry name" value="SpoA-like"/>
    <property type="match status" value="1"/>
</dbReference>
<dbReference type="EMBL" id="JAPMXC010000012">
    <property type="protein sequence ID" value="MCY0389754.1"/>
    <property type="molecule type" value="Genomic_DNA"/>
</dbReference>
<dbReference type="Proteomes" id="UP001082899">
    <property type="component" value="Unassembled WGS sequence"/>
</dbReference>
<dbReference type="Pfam" id="PF01052">
    <property type="entry name" value="FliMN_C"/>
    <property type="match status" value="1"/>
</dbReference>
<keyword evidence="3" id="KW-0966">Cell projection</keyword>
<protein>
    <submittedName>
        <fullName evidence="3">FliM/FliN family flagellar motor switch protein</fullName>
    </submittedName>
</protein>
<evidence type="ECO:0000313" key="4">
    <source>
        <dbReference type="Proteomes" id="UP001082899"/>
    </source>
</evidence>
<keyword evidence="3" id="KW-0969">Cilium</keyword>
<evidence type="ECO:0000259" key="2">
    <source>
        <dbReference type="Pfam" id="PF01052"/>
    </source>
</evidence>
<dbReference type="InterPro" id="IPR036429">
    <property type="entry name" value="SpoA-like_sf"/>
</dbReference>
<gene>
    <name evidence="3" type="ORF">OVY01_21665</name>
</gene>
<feature type="region of interest" description="Disordered" evidence="1">
    <location>
        <begin position="83"/>
        <end position="114"/>
    </location>
</feature>
<sequence length="114" mass="11810">MTNDVPAPPGPDLSRVNVVLRIEAGRIDLTLGAIDTLTTGALIPLPGQPGRVDLIAHETVVGSGRLVTVDDAPAVEILTLAPTRERPAHGAPSRGIDVVDRPPGLSRCTGTTRP</sequence>
<keyword evidence="3" id="KW-0282">Flagellum</keyword>
<name>A0ABT3ZT74_9BURK</name>
<evidence type="ECO:0000256" key="1">
    <source>
        <dbReference type="SAM" id="MobiDB-lite"/>
    </source>
</evidence>
<dbReference type="RefSeq" id="WP_267849683.1">
    <property type="nucleotide sequence ID" value="NZ_JAPMXC010000012.1"/>
</dbReference>
<proteinExistence type="predicted"/>
<evidence type="ECO:0000313" key="3">
    <source>
        <dbReference type="EMBL" id="MCY0389754.1"/>
    </source>
</evidence>
<dbReference type="InterPro" id="IPR001543">
    <property type="entry name" value="FliN-like_C"/>
</dbReference>
<accession>A0ABT3ZT74</accession>
<dbReference type="SUPFAM" id="SSF101801">
    <property type="entry name" value="Surface presentation of antigens (SPOA)"/>
    <property type="match status" value="1"/>
</dbReference>
<keyword evidence="4" id="KW-1185">Reference proteome</keyword>